<organism evidence="2 3">
    <name type="scientific">Panagrellus redivivus</name>
    <name type="common">Microworm</name>
    <dbReference type="NCBI Taxonomy" id="6233"/>
    <lineage>
        <taxon>Eukaryota</taxon>
        <taxon>Metazoa</taxon>
        <taxon>Ecdysozoa</taxon>
        <taxon>Nematoda</taxon>
        <taxon>Chromadorea</taxon>
        <taxon>Rhabditida</taxon>
        <taxon>Tylenchina</taxon>
        <taxon>Panagrolaimomorpha</taxon>
        <taxon>Panagrolaimoidea</taxon>
        <taxon>Panagrolaimidae</taxon>
        <taxon>Panagrellus</taxon>
    </lineage>
</organism>
<dbReference type="AlphaFoldDB" id="A0A7E4VD05"/>
<protein>
    <submittedName>
        <fullName evidence="3">NAC domain-containing protein</fullName>
    </submittedName>
</protein>
<proteinExistence type="predicted"/>
<reference evidence="3" key="2">
    <citation type="submission" date="2020-10" db="UniProtKB">
        <authorList>
            <consortium name="WormBaseParasite"/>
        </authorList>
    </citation>
    <scope>IDENTIFICATION</scope>
</reference>
<accession>A0A7E4VD05</accession>
<keyword evidence="2" id="KW-1185">Reference proteome</keyword>
<sequence>MDDGGARTGKKVQFYECVARMMFSPNSIVSTEELEPMSPTFELVSILKPPSEGFLTNDVDWEYNVADDSENVDEQVQGGEMDPQNCQPGLNNGPYEDTADGSFSL</sequence>
<name>A0A7E4VD05_PANRE</name>
<dbReference type="WBParaSite" id="Pan_g19370.t1">
    <property type="protein sequence ID" value="Pan_g19370.t1"/>
    <property type="gene ID" value="Pan_g19370"/>
</dbReference>
<evidence type="ECO:0000313" key="2">
    <source>
        <dbReference type="Proteomes" id="UP000492821"/>
    </source>
</evidence>
<evidence type="ECO:0000256" key="1">
    <source>
        <dbReference type="SAM" id="MobiDB-lite"/>
    </source>
</evidence>
<evidence type="ECO:0000313" key="3">
    <source>
        <dbReference type="WBParaSite" id="Pan_g19370.t1"/>
    </source>
</evidence>
<dbReference type="Proteomes" id="UP000492821">
    <property type="component" value="Unassembled WGS sequence"/>
</dbReference>
<reference evidence="2" key="1">
    <citation type="journal article" date="2013" name="Genetics">
        <title>The draft genome and transcriptome of Panagrellus redivivus are shaped by the harsh demands of a free-living lifestyle.</title>
        <authorList>
            <person name="Srinivasan J."/>
            <person name="Dillman A.R."/>
            <person name="Macchietto M.G."/>
            <person name="Heikkinen L."/>
            <person name="Lakso M."/>
            <person name="Fracchia K.M."/>
            <person name="Antoshechkin I."/>
            <person name="Mortazavi A."/>
            <person name="Wong G."/>
            <person name="Sternberg P.W."/>
        </authorList>
    </citation>
    <scope>NUCLEOTIDE SEQUENCE [LARGE SCALE GENOMIC DNA]</scope>
    <source>
        <strain evidence="2">MT8872</strain>
    </source>
</reference>
<feature type="region of interest" description="Disordered" evidence="1">
    <location>
        <begin position="72"/>
        <end position="105"/>
    </location>
</feature>